<dbReference type="HOGENOM" id="CLU_048470_0_0_1"/>
<dbReference type="InterPro" id="IPR049326">
    <property type="entry name" value="Rhodopsin_dom_fungi"/>
</dbReference>
<dbReference type="Pfam" id="PF20684">
    <property type="entry name" value="Fung_rhodopsin"/>
    <property type="match status" value="1"/>
</dbReference>
<evidence type="ECO:0000256" key="4">
    <source>
        <dbReference type="ARBA" id="ARBA00023136"/>
    </source>
</evidence>
<comment type="subcellular location">
    <subcellularLocation>
        <location evidence="1">Membrane</location>
        <topology evidence="1">Multi-pass membrane protein</topology>
    </subcellularLocation>
</comment>
<feature type="region of interest" description="Disordered" evidence="6">
    <location>
        <begin position="357"/>
        <end position="396"/>
    </location>
</feature>
<feature type="transmembrane region" description="Helical" evidence="7">
    <location>
        <begin position="213"/>
        <end position="233"/>
    </location>
</feature>
<evidence type="ECO:0000256" key="2">
    <source>
        <dbReference type="ARBA" id="ARBA00022692"/>
    </source>
</evidence>
<dbReference type="GeneID" id="13289739"/>
<dbReference type="OrthoDB" id="61113at2759"/>
<feature type="transmembrane region" description="Helical" evidence="7">
    <location>
        <begin position="29"/>
        <end position="53"/>
    </location>
</feature>
<feature type="transmembrane region" description="Helical" evidence="7">
    <location>
        <begin position="240"/>
        <end position="260"/>
    </location>
</feature>
<dbReference type="RefSeq" id="XP_003839820.1">
    <property type="nucleotide sequence ID" value="XM_003839772.1"/>
</dbReference>
<dbReference type="InterPro" id="IPR052337">
    <property type="entry name" value="SAT4-like"/>
</dbReference>
<dbReference type="PANTHER" id="PTHR33048:SF47">
    <property type="entry name" value="INTEGRAL MEMBRANE PROTEIN-RELATED"/>
    <property type="match status" value="1"/>
</dbReference>
<reference evidence="10" key="1">
    <citation type="journal article" date="2011" name="Nat. Commun.">
        <title>Effector diversification within compartments of the Leptosphaeria maculans genome affected by Repeat-Induced Point mutations.</title>
        <authorList>
            <person name="Rouxel T."/>
            <person name="Grandaubert J."/>
            <person name="Hane J.K."/>
            <person name="Hoede C."/>
            <person name="van de Wouw A.P."/>
            <person name="Couloux A."/>
            <person name="Dominguez V."/>
            <person name="Anthouard V."/>
            <person name="Bally P."/>
            <person name="Bourras S."/>
            <person name="Cozijnsen A.J."/>
            <person name="Ciuffetti L.M."/>
            <person name="Degrave A."/>
            <person name="Dilmaghani A."/>
            <person name="Duret L."/>
            <person name="Fudal I."/>
            <person name="Goodwin S.B."/>
            <person name="Gout L."/>
            <person name="Glaser N."/>
            <person name="Linglin J."/>
            <person name="Kema G.H.J."/>
            <person name="Lapalu N."/>
            <person name="Lawrence C.B."/>
            <person name="May K."/>
            <person name="Meyer M."/>
            <person name="Ollivier B."/>
            <person name="Poulain J."/>
            <person name="Schoch C.L."/>
            <person name="Simon A."/>
            <person name="Spatafora J.W."/>
            <person name="Stachowiak A."/>
            <person name="Turgeon B.G."/>
            <person name="Tyler B.M."/>
            <person name="Vincent D."/>
            <person name="Weissenbach J."/>
            <person name="Amselem J."/>
            <person name="Quesneville H."/>
            <person name="Oliver R.P."/>
            <person name="Wincker P."/>
            <person name="Balesdent M.-H."/>
            <person name="Howlett B.J."/>
        </authorList>
    </citation>
    <scope>NUCLEOTIDE SEQUENCE [LARGE SCALE GENOMIC DNA]</scope>
    <source>
        <strain evidence="10">JN3 / isolate v23.1.3 / race Av1-4-5-6-7-8</strain>
    </source>
</reference>
<dbReference type="InParanoid" id="E4ZY96"/>
<evidence type="ECO:0000313" key="9">
    <source>
        <dbReference type="EMBL" id="CBX96341.1"/>
    </source>
</evidence>
<keyword evidence="3 7" id="KW-1133">Transmembrane helix</keyword>
<evidence type="ECO:0000259" key="8">
    <source>
        <dbReference type="Pfam" id="PF20684"/>
    </source>
</evidence>
<dbReference type="Proteomes" id="UP000002668">
    <property type="component" value="Genome"/>
</dbReference>
<feature type="transmembrane region" description="Helical" evidence="7">
    <location>
        <begin position="152"/>
        <end position="173"/>
    </location>
</feature>
<proteinExistence type="inferred from homology"/>
<sequence>MSNSLESALVTAHPHLHPDNANLPTTNQAATILGVTISFLFVAFITLCLRLWVRFRDRLWGWDDAFVLLACLTSIAGDSMVCLMPADGLGLHLWTLDEGHRAAYFRHVYTTNIAYCASSALIKLSIMFQFLRLFAESCPSHRSCQYRIACRLTWLLIIITTIWGIVFFFIAIFPCRPIEKNWYPSMEGQCFGWGSKDPDTFFPMFLGHSVSNSVLDIAVLALPAPFLGMLRLAGKGRAGLITLYTLGCIVGAAAIGRMIALSINRAGTIPIFDMTYYIPLVYIFAVLEVNIAIMAASIPIFWPVMANLASGKIFVVNEVEIHVESASRGSFGSGRAIDINESKDAYSGRQSRISITAKTYNDRRRSRSSHRHKQSDGSSVNKNLGHRPSQDSNRSLFHKVHLEPKTLSGILPSEEENWFADLDRMHPGKTTTTVQRTDIPLEQIKAFEDR</sequence>
<feature type="transmembrane region" description="Helical" evidence="7">
    <location>
        <begin position="280"/>
        <end position="302"/>
    </location>
</feature>
<comment type="similarity">
    <text evidence="5">Belongs to the SAT4 family.</text>
</comment>
<keyword evidence="10" id="KW-1185">Reference proteome</keyword>
<organism evidence="10">
    <name type="scientific">Leptosphaeria maculans (strain JN3 / isolate v23.1.3 / race Av1-4-5-6-7-8)</name>
    <name type="common">Blackleg fungus</name>
    <name type="synonym">Phoma lingam</name>
    <dbReference type="NCBI Taxonomy" id="985895"/>
    <lineage>
        <taxon>Eukaryota</taxon>
        <taxon>Fungi</taxon>
        <taxon>Dikarya</taxon>
        <taxon>Ascomycota</taxon>
        <taxon>Pezizomycotina</taxon>
        <taxon>Dothideomycetes</taxon>
        <taxon>Pleosporomycetidae</taxon>
        <taxon>Pleosporales</taxon>
        <taxon>Pleosporineae</taxon>
        <taxon>Leptosphaeriaceae</taxon>
        <taxon>Plenodomus</taxon>
        <taxon>Plenodomus lingam/Leptosphaeria maculans species complex</taxon>
    </lineage>
</organism>
<evidence type="ECO:0000256" key="1">
    <source>
        <dbReference type="ARBA" id="ARBA00004141"/>
    </source>
</evidence>
<evidence type="ECO:0000256" key="7">
    <source>
        <dbReference type="SAM" id="Phobius"/>
    </source>
</evidence>
<name>E4ZY96_LEPMJ</name>
<accession>E4ZY96</accession>
<evidence type="ECO:0000256" key="3">
    <source>
        <dbReference type="ARBA" id="ARBA00022989"/>
    </source>
</evidence>
<feature type="compositionally biased region" description="Basic residues" evidence="6">
    <location>
        <begin position="364"/>
        <end position="373"/>
    </location>
</feature>
<keyword evidence="2 7" id="KW-0812">Transmembrane</keyword>
<feature type="transmembrane region" description="Helical" evidence="7">
    <location>
        <begin position="65"/>
        <end position="86"/>
    </location>
</feature>
<protein>
    <recommendedName>
        <fullName evidence="8">Rhodopsin domain-containing protein</fullName>
    </recommendedName>
</protein>
<dbReference type="AlphaFoldDB" id="E4ZY96"/>
<evidence type="ECO:0000313" key="10">
    <source>
        <dbReference type="Proteomes" id="UP000002668"/>
    </source>
</evidence>
<feature type="domain" description="Rhodopsin" evidence="8">
    <location>
        <begin position="49"/>
        <end position="306"/>
    </location>
</feature>
<dbReference type="OMA" id="RLWGWDD"/>
<dbReference type="EMBL" id="FP929128">
    <property type="protein sequence ID" value="CBX96341.1"/>
    <property type="molecule type" value="Genomic_DNA"/>
</dbReference>
<evidence type="ECO:0000256" key="5">
    <source>
        <dbReference type="ARBA" id="ARBA00038359"/>
    </source>
</evidence>
<dbReference type="PANTHER" id="PTHR33048">
    <property type="entry name" value="PTH11-LIKE INTEGRAL MEMBRANE PROTEIN (AFU_ORTHOLOGUE AFUA_5G11245)"/>
    <property type="match status" value="1"/>
</dbReference>
<dbReference type="VEuPathDB" id="FungiDB:LEMA_P112600.1"/>
<gene>
    <name evidence="9" type="ORF">LEMA_P112600.1</name>
</gene>
<evidence type="ECO:0000256" key="6">
    <source>
        <dbReference type="SAM" id="MobiDB-lite"/>
    </source>
</evidence>
<dbReference type="GO" id="GO:0016020">
    <property type="term" value="C:membrane"/>
    <property type="evidence" value="ECO:0007669"/>
    <property type="project" value="UniProtKB-SubCell"/>
</dbReference>
<dbReference type="eggNOG" id="ENOG502TAYJ">
    <property type="taxonomic scope" value="Eukaryota"/>
</dbReference>
<keyword evidence="4 7" id="KW-0472">Membrane</keyword>